<dbReference type="OMA" id="SSSCQWP"/>
<dbReference type="GO" id="GO:0034142">
    <property type="term" value="P:toll-like receptor 4 signaling pathway"/>
    <property type="evidence" value="ECO:0007669"/>
    <property type="project" value="TreeGrafter"/>
</dbReference>
<dbReference type="SUPFAM" id="SSF52058">
    <property type="entry name" value="L domain-like"/>
    <property type="match status" value="1"/>
</dbReference>
<feature type="chain" id="PRO_5045552473" description="Monocyte differentiation antigen CD14" evidence="22">
    <location>
        <begin position="27"/>
        <end position="457"/>
    </location>
</feature>
<dbReference type="GO" id="GO:0001530">
    <property type="term" value="F:lipopolysaccharide binding"/>
    <property type="evidence" value="ECO:0007669"/>
    <property type="project" value="TreeGrafter"/>
</dbReference>
<keyword evidence="18" id="KW-0395">Inflammatory response</keyword>
<proteinExistence type="predicted"/>
<dbReference type="InterPro" id="IPR016337">
    <property type="entry name" value="Monocyte_diff_Ag_CD14"/>
</dbReference>
<evidence type="ECO:0000256" key="10">
    <source>
        <dbReference type="ARBA" id="ARBA00022622"/>
    </source>
</evidence>
<keyword evidence="14" id="KW-0333">Golgi apparatus</keyword>
<keyword evidence="16" id="KW-1015">Disulfide bond</keyword>
<dbReference type="PANTHER" id="PTHR10630">
    <property type="entry name" value="MONOCYTE DIFFERENTIATION ANTIGEN CD14"/>
    <property type="match status" value="1"/>
</dbReference>
<keyword evidence="17" id="KW-0325">Glycoprotein</keyword>
<evidence type="ECO:0000256" key="2">
    <source>
        <dbReference type="ARBA" id="ARBA00004555"/>
    </source>
</evidence>
<evidence type="ECO:0000259" key="23">
    <source>
        <dbReference type="SMART" id="SM00082"/>
    </source>
</evidence>
<evidence type="ECO:0000256" key="1">
    <source>
        <dbReference type="ARBA" id="ARBA00004285"/>
    </source>
</evidence>
<sequence length="457" mass="50411">MDRAVCLNQRPILLLLLGLTVTSGAATSPCTFSKDWTRCVCDLMGLQNPESSICVYALELELRDSRLEISEMDAALDLSYLRSMRINKLILNNVTVSFSFIRTVIPFLPLKLKEIDIISSTLEVAQPLQLPELQEASQITALLLKDVSVDPSLLQPSFQALHHWLFGSLASLGLVRSGLVEVDCEWAQRVENLTDLDLSENPGSYTGLQNISHCSSLSFNNLTSLQPLCTPLMLTPALTQLDVSRNNFSIIHFPHCLQVKPLRTLNLSHSGITEVFSSPLQTLKKLYLSYNRLIRLPSLDNLPCLKQLKVDSNLLSLLINETSVNPSKLEQLDVLHAGRNPYQCDCALSETINFLDSTDSVSVEDYPEEFLCASPAAQQGTQIMNLSLESCEEPKPTSGTQHPHGRTSSPAAQQGTKIMNSSLEPSVKPTSGTRHHHGSPLCLTLFVGLLSRLICFC</sequence>
<evidence type="ECO:0000256" key="14">
    <source>
        <dbReference type="ARBA" id="ARBA00023034"/>
    </source>
</evidence>
<dbReference type="GO" id="GO:0001819">
    <property type="term" value="P:positive regulation of cytokine production"/>
    <property type="evidence" value="ECO:0007669"/>
    <property type="project" value="TreeGrafter"/>
</dbReference>
<evidence type="ECO:0000256" key="15">
    <source>
        <dbReference type="ARBA" id="ARBA00023136"/>
    </source>
</evidence>
<dbReference type="GO" id="GO:0046696">
    <property type="term" value="C:lipopolysaccharide receptor complex"/>
    <property type="evidence" value="ECO:0007669"/>
    <property type="project" value="TreeGrafter"/>
</dbReference>
<accession>A0A671WKR2</accession>
<dbReference type="PROSITE" id="PS51450">
    <property type="entry name" value="LRR"/>
    <property type="match status" value="1"/>
</dbReference>
<evidence type="ECO:0000256" key="22">
    <source>
        <dbReference type="SAM" id="SignalP"/>
    </source>
</evidence>
<feature type="compositionally biased region" description="Polar residues" evidence="21">
    <location>
        <begin position="397"/>
        <end position="414"/>
    </location>
</feature>
<keyword evidence="19" id="KW-0449">Lipoprotein</keyword>
<keyword evidence="10" id="KW-0336">GPI-anchor</keyword>
<feature type="signal peptide" evidence="22">
    <location>
        <begin position="1"/>
        <end position="26"/>
    </location>
</feature>
<evidence type="ECO:0000256" key="17">
    <source>
        <dbReference type="ARBA" id="ARBA00023180"/>
    </source>
</evidence>
<comment type="subcellular location">
    <subcellularLocation>
        <location evidence="3">Cell membrane</location>
        <topology evidence="3">Lipid-anchor</topology>
        <topology evidence="3">GPI-anchor</topology>
    </subcellularLocation>
    <subcellularLocation>
        <location evidence="2">Golgi apparatus</location>
    </subcellularLocation>
    <subcellularLocation>
        <location evidence="1">Membrane raft</location>
    </subcellularLocation>
    <subcellularLocation>
        <location evidence="4">Secreted</location>
    </subcellularLocation>
</comment>
<organism evidence="24 25">
    <name type="scientific">Sparus aurata</name>
    <name type="common">Gilthead sea bream</name>
    <dbReference type="NCBI Taxonomy" id="8175"/>
    <lineage>
        <taxon>Eukaryota</taxon>
        <taxon>Metazoa</taxon>
        <taxon>Chordata</taxon>
        <taxon>Craniata</taxon>
        <taxon>Vertebrata</taxon>
        <taxon>Euteleostomi</taxon>
        <taxon>Actinopterygii</taxon>
        <taxon>Neopterygii</taxon>
        <taxon>Teleostei</taxon>
        <taxon>Neoteleostei</taxon>
        <taxon>Acanthomorphata</taxon>
        <taxon>Eupercaria</taxon>
        <taxon>Spariformes</taxon>
        <taxon>Sparidae</taxon>
        <taxon>Sparus</taxon>
    </lineage>
</organism>
<dbReference type="Ensembl" id="ENSSAUT00010041783.1">
    <property type="protein sequence ID" value="ENSSAUP00010039645.1"/>
    <property type="gene ID" value="ENSSAUG00010016685.1"/>
</dbReference>
<evidence type="ECO:0000256" key="6">
    <source>
        <dbReference type="ARBA" id="ARBA00022475"/>
    </source>
</evidence>
<feature type="region of interest" description="Disordered" evidence="21">
    <location>
        <begin position="391"/>
        <end position="414"/>
    </location>
</feature>
<keyword evidence="25" id="KW-1185">Reference proteome</keyword>
<name>A0A671WKR2_SPAAU</name>
<keyword evidence="15" id="KW-0472">Membrane</keyword>
<dbReference type="Pfam" id="PF13855">
    <property type="entry name" value="LRR_8"/>
    <property type="match status" value="1"/>
</dbReference>
<keyword evidence="9" id="KW-0433">Leucine-rich repeat</keyword>
<evidence type="ECO:0000256" key="8">
    <source>
        <dbReference type="ARBA" id="ARBA00022588"/>
    </source>
</evidence>
<dbReference type="GO" id="GO:0045121">
    <property type="term" value="C:membrane raft"/>
    <property type="evidence" value="ECO:0007669"/>
    <property type="project" value="UniProtKB-SubCell"/>
</dbReference>
<keyword evidence="8" id="KW-0399">Innate immunity</keyword>
<evidence type="ECO:0000313" key="25">
    <source>
        <dbReference type="Proteomes" id="UP000472265"/>
    </source>
</evidence>
<gene>
    <name evidence="24" type="primary">cd14</name>
</gene>
<dbReference type="Gene3D" id="3.80.10.10">
    <property type="entry name" value="Ribonuclease Inhibitor"/>
    <property type="match status" value="1"/>
</dbReference>
<dbReference type="PANTHER" id="PTHR10630:SF3">
    <property type="entry name" value="MONOCYTE DIFFERENTIATION ANTIGEN CD14"/>
    <property type="match status" value="1"/>
</dbReference>
<feature type="domain" description="LRRCT" evidence="23">
    <location>
        <begin position="340"/>
        <end position="392"/>
    </location>
</feature>
<protein>
    <recommendedName>
        <fullName evidence="5">Monocyte differentiation antigen CD14</fullName>
    </recommendedName>
    <alternativeName>
        <fullName evidence="20">Myeloid cell-specific leucine-rich glycoprotein</fullName>
    </alternativeName>
</protein>
<dbReference type="GeneTree" id="ENSGT00390000005689"/>
<dbReference type="InterPro" id="IPR032675">
    <property type="entry name" value="LRR_dom_sf"/>
</dbReference>
<evidence type="ECO:0000256" key="5">
    <source>
        <dbReference type="ARBA" id="ARBA00020237"/>
    </source>
</evidence>
<dbReference type="GO" id="GO:0005794">
    <property type="term" value="C:Golgi apparatus"/>
    <property type="evidence" value="ECO:0007669"/>
    <property type="project" value="UniProtKB-SubCell"/>
</dbReference>
<dbReference type="GO" id="GO:0045087">
    <property type="term" value="P:innate immune response"/>
    <property type="evidence" value="ECO:0007669"/>
    <property type="project" value="UniProtKB-KW"/>
</dbReference>
<evidence type="ECO:0000256" key="11">
    <source>
        <dbReference type="ARBA" id="ARBA00022729"/>
    </source>
</evidence>
<reference evidence="24" key="1">
    <citation type="submission" date="2021-04" db="EMBL/GenBank/DDBJ databases">
        <authorList>
            <consortium name="Wellcome Sanger Institute Data Sharing"/>
        </authorList>
    </citation>
    <scope>NUCLEOTIDE SEQUENCE [LARGE SCALE GENOMIC DNA]</scope>
</reference>
<keyword evidence="12" id="KW-0677">Repeat</keyword>
<dbReference type="GO" id="GO:0006954">
    <property type="term" value="P:inflammatory response"/>
    <property type="evidence" value="ECO:0007669"/>
    <property type="project" value="UniProtKB-KW"/>
</dbReference>
<dbReference type="InterPro" id="IPR000483">
    <property type="entry name" value="Cys-rich_flank_reg_C"/>
</dbReference>
<evidence type="ECO:0000313" key="24">
    <source>
        <dbReference type="Ensembl" id="ENSSAUP00010039645.1"/>
    </source>
</evidence>
<evidence type="ECO:0000256" key="3">
    <source>
        <dbReference type="ARBA" id="ARBA00004609"/>
    </source>
</evidence>
<keyword evidence="13" id="KW-0391">Immunity</keyword>
<evidence type="ECO:0000256" key="4">
    <source>
        <dbReference type="ARBA" id="ARBA00004613"/>
    </source>
</evidence>
<dbReference type="SMART" id="SM00082">
    <property type="entry name" value="LRRCT"/>
    <property type="match status" value="1"/>
</dbReference>
<dbReference type="InterPro" id="IPR001611">
    <property type="entry name" value="Leu-rich_rpt"/>
</dbReference>
<dbReference type="GO" id="GO:0071222">
    <property type="term" value="P:cellular response to lipopolysaccharide"/>
    <property type="evidence" value="ECO:0007669"/>
    <property type="project" value="TreeGrafter"/>
</dbReference>
<dbReference type="GO" id="GO:0005576">
    <property type="term" value="C:extracellular region"/>
    <property type="evidence" value="ECO:0007669"/>
    <property type="project" value="UniProtKB-SubCell"/>
</dbReference>
<reference evidence="24" key="3">
    <citation type="submission" date="2025-09" db="UniProtKB">
        <authorList>
            <consortium name="Ensembl"/>
        </authorList>
    </citation>
    <scope>IDENTIFICATION</scope>
</reference>
<keyword evidence="7" id="KW-0964">Secreted</keyword>
<evidence type="ECO:0000256" key="19">
    <source>
        <dbReference type="ARBA" id="ARBA00023288"/>
    </source>
</evidence>
<evidence type="ECO:0000256" key="7">
    <source>
        <dbReference type="ARBA" id="ARBA00022525"/>
    </source>
</evidence>
<evidence type="ECO:0000256" key="9">
    <source>
        <dbReference type="ARBA" id="ARBA00022614"/>
    </source>
</evidence>
<evidence type="ECO:0000256" key="18">
    <source>
        <dbReference type="ARBA" id="ARBA00023198"/>
    </source>
</evidence>
<reference evidence="24" key="2">
    <citation type="submission" date="2025-08" db="UniProtKB">
        <authorList>
            <consortium name="Ensembl"/>
        </authorList>
    </citation>
    <scope>IDENTIFICATION</scope>
</reference>
<evidence type="ECO:0000256" key="12">
    <source>
        <dbReference type="ARBA" id="ARBA00022737"/>
    </source>
</evidence>
<keyword evidence="6" id="KW-1003">Cell membrane</keyword>
<dbReference type="AlphaFoldDB" id="A0A671WKR2"/>
<evidence type="ECO:0000256" key="16">
    <source>
        <dbReference type="ARBA" id="ARBA00023157"/>
    </source>
</evidence>
<dbReference type="InParanoid" id="A0A671WKR2"/>
<evidence type="ECO:0000256" key="21">
    <source>
        <dbReference type="SAM" id="MobiDB-lite"/>
    </source>
</evidence>
<evidence type="ECO:0000256" key="13">
    <source>
        <dbReference type="ARBA" id="ARBA00022859"/>
    </source>
</evidence>
<dbReference type="GO" id="GO:0009897">
    <property type="term" value="C:external side of plasma membrane"/>
    <property type="evidence" value="ECO:0007669"/>
    <property type="project" value="TreeGrafter"/>
</dbReference>
<evidence type="ECO:0000256" key="20">
    <source>
        <dbReference type="ARBA" id="ARBA00031013"/>
    </source>
</evidence>
<dbReference type="Proteomes" id="UP000472265">
    <property type="component" value="Chromosome 18"/>
</dbReference>
<keyword evidence="11 22" id="KW-0732">Signal</keyword>